<feature type="binding site" evidence="8">
    <location>
        <position position="308"/>
    </location>
    <ligand>
        <name>ATP</name>
        <dbReference type="ChEBI" id="CHEBI:30616"/>
    </ligand>
</feature>
<feature type="binding site" evidence="8">
    <location>
        <position position="162"/>
    </location>
    <ligand>
        <name>ATP</name>
        <dbReference type="ChEBI" id="CHEBI:30616"/>
    </ligand>
</feature>
<dbReference type="InterPro" id="IPR003846">
    <property type="entry name" value="SelO"/>
</dbReference>
<name>A0ABP8F4X5_9BACT</name>
<comment type="catalytic activity">
    <reaction evidence="8">
        <text>L-seryl-[protein] + ATP = 3-O-(5'-adenylyl)-L-seryl-[protein] + diphosphate</text>
        <dbReference type="Rhea" id="RHEA:58120"/>
        <dbReference type="Rhea" id="RHEA-COMP:9863"/>
        <dbReference type="Rhea" id="RHEA-COMP:15073"/>
        <dbReference type="ChEBI" id="CHEBI:29999"/>
        <dbReference type="ChEBI" id="CHEBI:30616"/>
        <dbReference type="ChEBI" id="CHEBI:33019"/>
        <dbReference type="ChEBI" id="CHEBI:142516"/>
        <dbReference type="EC" id="2.7.7.108"/>
    </reaction>
</comment>
<dbReference type="PANTHER" id="PTHR32057">
    <property type="entry name" value="PROTEIN ADENYLYLTRANSFERASE SELO, MITOCHONDRIAL"/>
    <property type="match status" value="1"/>
</dbReference>
<dbReference type="RefSeq" id="WP_345161209.1">
    <property type="nucleotide sequence ID" value="NZ_BAABGX010000001.1"/>
</dbReference>
<feature type="binding site" evidence="8">
    <location>
        <position position="129"/>
    </location>
    <ligand>
        <name>ATP</name>
        <dbReference type="ChEBI" id="CHEBI:30616"/>
    </ligand>
</feature>
<comment type="function">
    <text evidence="8">Nucleotidyltransferase involved in the post-translational modification of proteins. It can catalyze the addition of adenosine monophosphate (AMP) or uridine monophosphate (UMP) to a protein, resulting in modifications known as AMPylation and UMPylation.</text>
</comment>
<keyword evidence="4 8" id="KW-0479">Metal-binding</keyword>
<organism evidence="9 10">
    <name type="scientific">Nibribacter koreensis</name>
    <dbReference type="NCBI Taxonomy" id="1084519"/>
    <lineage>
        <taxon>Bacteria</taxon>
        <taxon>Pseudomonadati</taxon>
        <taxon>Bacteroidota</taxon>
        <taxon>Cytophagia</taxon>
        <taxon>Cytophagales</taxon>
        <taxon>Hymenobacteraceae</taxon>
        <taxon>Nibribacter</taxon>
    </lineage>
</organism>
<keyword evidence="8" id="KW-0464">Manganese</keyword>
<feature type="binding site" evidence="8">
    <location>
        <position position="227"/>
    </location>
    <ligand>
        <name>ATP</name>
        <dbReference type="ChEBI" id="CHEBI:30616"/>
    </ligand>
</feature>
<reference evidence="10" key="1">
    <citation type="journal article" date="2019" name="Int. J. Syst. Evol. Microbiol.">
        <title>The Global Catalogue of Microorganisms (GCM) 10K type strain sequencing project: providing services to taxonomists for standard genome sequencing and annotation.</title>
        <authorList>
            <consortium name="The Broad Institute Genomics Platform"/>
            <consortium name="The Broad Institute Genome Sequencing Center for Infectious Disease"/>
            <person name="Wu L."/>
            <person name="Ma J."/>
        </authorList>
    </citation>
    <scope>NUCLEOTIDE SEQUENCE [LARGE SCALE GENOMIC DNA]</scope>
    <source>
        <strain evidence="10">JCM 17917</strain>
    </source>
</reference>
<dbReference type="NCBIfam" id="NF000658">
    <property type="entry name" value="PRK00029.1"/>
    <property type="match status" value="1"/>
</dbReference>
<comment type="catalytic activity">
    <reaction evidence="8">
        <text>L-histidyl-[protein] + UTP = N(tele)-(5'-uridylyl)-L-histidyl-[protein] + diphosphate</text>
        <dbReference type="Rhea" id="RHEA:83891"/>
        <dbReference type="Rhea" id="RHEA-COMP:9745"/>
        <dbReference type="Rhea" id="RHEA-COMP:20239"/>
        <dbReference type="ChEBI" id="CHEBI:29979"/>
        <dbReference type="ChEBI" id="CHEBI:33019"/>
        <dbReference type="ChEBI" id="CHEBI:46398"/>
        <dbReference type="ChEBI" id="CHEBI:233474"/>
    </reaction>
</comment>
<evidence type="ECO:0000313" key="10">
    <source>
        <dbReference type="Proteomes" id="UP001501844"/>
    </source>
</evidence>
<dbReference type="Proteomes" id="UP001501844">
    <property type="component" value="Unassembled WGS sequence"/>
</dbReference>
<comment type="caution">
    <text evidence="9">The sequence shown here is derived from an EMBL/GenBank/DDBJ whole genome shotgun (WGS) entry which is preliminary data.</text>
</comment>
<comment type="catalytic activity">
    <reaction evidence="8">
        <text>L-seryl-[protein] + UTP = O-(5'-uridylyl)-L-seryl-[protein] + diphosphate</text>
        <dbReference type="Rhea" id="RHEA:64604"/>
        <dbReference type="Rhea" id="RHEA-COMP:9863"/>
        <dbReference type="Rhea" id="RHEA-COMP:16635"/>
        <dbReference type="ChEBI" id="CHEBI:29999"/>
        <dbReference type="ChEBI" id="CHEBI:33019"/>
        <dbReference type="ChEBI" id="CHEBI:46398"/>
        <dbReference type="ChEBI" id="CHEBI:156051"/>
    </reaction>
</comment>
<dbReference type="HAMAP" id="MF_00692">
    <property type="entry name" value="SelO"/>
    <property type="match status" value="1"/>
</dbReference>
<gene>
    <name evidence="8" type="primary">ydiU</name>
    <name evidence="8" type="synonym">selO</name>
    <name evidence="9" type="ORF">GCM10023183_00900</name>
</gene>
<feature type="binding site" evidence="8">
    <location>
        <position position="130"/>
    </location>
    <ligand>
        <name>ATP</name>
        <dbReference type="ChEBI" id="CHEBI:30616"/>
    </ligand>
</feature>
<dbReference type="EMBL" id="BAABGX010000001">
    <property type="protein sequence ID" value="GAA4295254.1"/>
    <property type="molecule type" value="Genomic_DNA"/>
</dbReference>
<dbReference type="PANTHER" id="PTHR32057:SF14">
    <property type="entry name" value="PROTEIN ADENYLYLTRANSFERASE SELO, MITOCHONDRIAL"/>
    <property type="match status" value="1"/>
</dbReference>
<feature type="binding site" evidence="8">
    <location>
        <position position="308"/>
    </location>
    <ligand>
        <name>Mg(2+)</name>
        <dbReference type="ChEBI" id="CHEBI:18420"/>
    </ligand>
</feature>
<keyword evidence="10" id="KW-1185">Reference proteome</keyword>
<comment type="catalytic activity">
    <reaction evidence="8">
        <text>L-tyrosyl-[protein] + ATP = O-(5'-adenylyl)-L-tyrosyl-[protein] + diphosphate</text>
        <dbReference type="Rhea" id="RHEA:54288"/>
        <dbReference type="Rhea" id="RHEA-COMP:10136"/>
        <dbReference type="Rhea" id="RHEA-COMP:13846"/>
        <dbReference type="ChEBI" id="CHEBI:30616"/>
        <dbReference type="ChEBI" id="CHEBI:33019"/>
        <dbReference type="ChEBI" id="CHEBI:46858"/>
        <dbReference type="ChEBI" id="CHEBI:83624"/>
        <dbReference type="EC" id="2.7.7.108"/>
    </reaction>
</comment>
<accession>A0ABP8F4X5</accession>
<proteinExistence type="inferred from homology"/>
<comment type="cofactor">
    <cofactor evidence="8">
        <name>Mg(2+)</name>
        <dbReference type="ChEBI" id="CHEBI:18420"/>
    </cofactor>
    <cofactor evidence="8">
        <name>Mn(2+)</name>
        <dbReference type="ChEBI" id="CHEBI:29035"/>
    </cofactor>
</comment>
<evidence type="ECO:0000256" key="8">
    <source>
        <dbReference type="HAMAP-Rule" id="MF_00692"/>
    </source>
</evidence>
<evidence type="ECO:0000256" key="1">
    <source>
        <dbReference type="ARBA" id="ARBA00009747"/>
    </source>
</evidence>
<keyword evidence="3 8" id="KW-0548">Nucleotidyltransferase</keyword>
<sequence>MLEERTAGLVLPRIPSNSQHVYKNPMERLHTQAYKNEFVQAFPGDDSGDTRPRQTPGMLYSKVLPTPVKKVTLLAWSEELAQELGIEKPVTQEEIDILGGNAVAPTMQPYAACYAGHQFGNWAGQLGDGRAMTLGEWTTPSGQSWELQLKGAGPTAYSRRADGRAVLRSSVREYLMSEAMHYLGVPTTRALSLVSTGDQVMRDMFYNGNPEFEPGAIVMRVAPSFLRFGSFEMPAARQELDNLRQLVEWTITHYYPHIQGSSLEEKMLPWFKEIMDRTAFMITEWLRVGFVHGVMNTDNMSILGLTIDYGPYSFLDDYDPDFTPNTTDLPGRRYAFGKQANIAYWNLGCLASALATLLPDSKELVALLETYSEVYYQKYFAMMGKKLGLDQVREKDPAFITQWEETLAELQPDMTIFYQLLIDMPLELGTEEEAIAYFADSYYTSPGKRESALFYAMLKAYTERLKSNTISREASQDLMRKANPRFILRNYLLHQAIEGLTKGDDQLFTQLQTAMKDPYSKAHDQFFTKRPDWASQKAGCSMLSCSS</sequence>
<evidence type="ECO:0000256" key="2">
    <source>
        <dbReference type="ARBA" id="ARBA00022679"/>
    </source>
</evidence>
<comment type="catalytic activity">
    <reaction evidence="8">
        <text>L-threonyl-[protein] + ATP = 3-O-(5'-adenylyl)-L-threonyl-[protein] + diphosphate</text>
        <dbReference type="Rhea" id="RHEA:54292"/>
        <dbReference type="Rhea" id="RHEA-COMP:11060"/>
        <dbReference type="Rhea" id="RHEA-COMP:13847"/>
        <dbReference type="ChEBI" id="CHEBI:30013"/>
        <dbReference type="ChEBI" id="CHEBI:30616"/>
        <dbReference type="ChEBI" id="CHEBI:33019"/>
        <dbReference type="ChEBI" id="CHEBI:138113"/>
        <dbReference type="EC" id="2.7.7.108"/>
    </reaction>
</comment>
<comment type="catalytic activity">
    <reaction evidence="8">
        <text>L-tyrosyl-[protein] + UTP = O-(5'-uridylyl)-L-tyrosyl-[protein] + diphosphate</text>
        <dbReference type="Rhea" id="RHEA:83887"/>
        <dbReference type="Rhea" id="RHEA-COMP:10136"/>
        <dbReference type="Rhea" id="RHEA-COMP:20238"/>
        <dbReference type="ChEBI" id="CHEBI:33019"/>
        <dbReference type="ChEBI" id="CHEBI:46398"/>
        <dbReference type="ChEBI" id="CHEBI:46858"/>
        <dbReference type="ChEBI" id="CHEBI:90602"/>
    </reaction>
</comment>
<dbReference type="EC" id="2.7.7.-" evidence="8"/>
<feature type="binding site" evidence="8">
    <location>
        <position position="220"/>
    </location>
    <ligand>
        <name>ATP</name>
        <dbReference type="ChEBI" id="CHEBI:30616"/>
    </ligand>
</feature>
<feature type="binding site" evidence="8">
    <location>
        <position position="127"/>
    </location>
    <ligand>
        <name>ATP</name>
        <dbReference type="ChEBI" id="CHEBI:30616"/>
    </ligand>
</feature>
<protein>
    <recommendedName>
        <fullName evidence="8">Protein nucleotidyltransferase YdiU</fullName>
        <ecNumber evidence="8">2.7.7.-</ecNumber>
    </recommendedName>
    <alternativeName>
        <fullName evidence="8">Protein adenylyltransferase YdiU</fullName>
        <ecNumber evidence="8">2.7.7.108</ecNumber>
    </alternativeName>
    <alternativeName>
        <fullName evidence="8">Protein uridylyltransferase YdiU</fullName>
        <ecNumber evidence="8">2.7.7.-</ecNumber>
    </alternativeName>
</protein>
<evidence type="ECO:0000256" key="4">
    <source>
        <dbReference type="ARBA" id="ARBA00022723"/>
    </source>
</evidence>
<evidence type="ECO:0000313" key="9">
    <source>
        <dbReference type="EMBL" id="GAA4295254.1"/>
    </source>
</evidence>
<dbReference type="Pfam" id="PF02696">
    <property type="entry name" value="SelO"/>
    <property type="match status" value="1"/>
</dbReference>
<keyword evidence="5 8" id="KW-0547">Nucleotide-binding</keyword>
<keyword evidence="7 8" id="KW-0460">Magnesium</keyword>
<evidence type="ECO:0000256" key="6">
    <source>
        <dbReference type="ARBA" id="ARBA00022840"/>
    </source>
</evidence>
<dbReference type="EC" id="2.7.7.108" evidence="8"/>
<feature type="binding site" evidence="8">
    <location>
        <position position="299"/>
    </location>
    <ligand>
        <name>Mg(2+)</name>
        <dbReference type="ChEBI" id="CHEBI:18420"/>
    </ligand>
</feature>
<feature type="binding site" evidence="8">
    <location>
        <position position="163"/>
    </location>
    <ligand>
        <name>ATP</name>
        <dbReference type="ChEBI" id="CHEBI:30616"/>
    </ligand>
</feature>
<comment type="similarity">
    <text evidence="1 8">Belongs to the SELO family.</text>
</comment>
<evidence type="ECO:0000256" key="3">
    <source>
        <dbReference type="ARBA" id="ARBA00022695"/>
    </source>
</evidence>
<keyword evidence="6 8" id="KW-0067">ATP-binding</keyword>
<keyword evidence="2 8" id="KW-0808">Transferase</keyword>
<evidence type="ECO:0000256" key="7">
    <source>
        <dbReference type="ARBA" id="ARBA00022842"/>
    </source>
</evidence>
<feature type="binding site" evidence="8">
    <location>
        <position position="150"/>
    </location>
    <ligand>
        <name>ATP</name>
        <dbReference type="ChEBI" id="CHEBI:30616"/>
    </ligand>
</feature>
<feature type="active site" description="Proton acceptor" evidence="8">
    <location>
        <position position="298"/>
    </location>
</feature>
<evidence type="ECO:0000256" key="5">
    <source>
        <dbReference type="ARBA" id="ARBA00022741"/>
    </source>
</evidence>